<organism evidence="2 3">
    <name type="scientific">Trinickia fusca</name>
    <dbReference type="NCBI Taxonomy" id="2419777"/>
    <lineage>
        <taxon>Bacteria</taxon>
        <taxon>Pseudomonadati</taxon>
        <taxon>Pseudomonadota</taxon>
        <taxon>Betaproteobacteria</taxon>
        <taxon>Burkholderiales</taxon>
        <taxon>Burkholderiaceae</taxon>
        <taxon>Trinickia</taxon>
    </lineage>
</organism>
<accession>A0A494WYB5</accession>
<protein>
    <recommendedName>
        <fullName evidence="4">Secreted protein</fullName>
    </recommendedName>
</protein>
<evidence type="ECO:0000313" key="3">
    <source>
        <dbReference type="Proteomes" id="UP000280434"/>
    </source>
</evidence>
<proteinExistence type="predicted"/>
<evidence type="ECO:0008006" key="4">
    <source>
        <dbReference type="Google" id="ProtNLM"/>
    </source>
</evidence>
<dbReference type="EMBL" id="RBZV01000019">
    <property type="protein sequence ID" value="RKP43537.1"/>
    <property type="molecule type" value="Genomic_DNA"/>
</dbReference>
<evidence type="ECO:0000313" key="2">
    <source>
        <dbReference type="EMBL" id="RKP43537.1"/>
    </source>
</evidence>
<dbReference type="AlphaFoldDB" id="A0A494WYB5"/>
<dbReference type="PROSITE" id="PS51257">
    <property type="entry name" value="PROKAR_LIPOPROTEIN"/>
    <property type="match status" value="1"/>
</dbReference>
<keyword evidence="3" id="KW-1185">Reference proteome</keyword>
<dbReference type="Proteomes" id="UP000280434">
    <property type="component" value="Unassembled WGS sequence"/>
</dbReference>
<name>A0A494WYB5_9BURK</name>
<sequence length="194" mass="20472">MPRRSAAAASLLFLITIGALSGCALTASPSPTAAVPSTNTEPCVGTIDPPYGLARVADPVLLASALGKPGAGGLCTGQVFQVTQPLTVYRVWDASRSTSRLGRWWSFEPPAGPVDAYRVKNEICPTWSSLDRVTQCHLKVGAQIAIGPGQSARCDDRLTYPPSAEIQVFVPNDTRDAAHAKVDVVECEADVAWP</sequence>
<dbReference type="OrthoDB" id="6213638at2"/>
<comment type="caution">
    <text evidence="2">The sequence shown here is derived from an EMBL/GenBank/DDBJ whole genome shotgun (WGS) entry which is preliminary data.</text>
</comment>
<feature type="chain" id="PRO_5019725654" description="Secreted protein" evidence="1">
    <location>
        <begin position="34"/>
        <end position="194"/>
    </location>
</feature>
<feature type="signal peptide" evidence="1">
    <location>
        <begin position="1"/>
        <end position="33"/>
    </location>
</feature>
<reference evidence="2 3" key="1">
    <citation type="submission" date="2018-10" db="EMBL/GenBank/DDBJ databases">
        <title>Paraburkholderia sp. 7MK8-2, isolated from soil.</title>
        <authorList>
            <person name="Gao Z.-H."/>
            <person name="Qiu L.-H."/>
        </authorList>
    </citation>
    <scope>NUCLEOTIDE SEQUENCE [LARGE SCALE GENOMIC DNA]</scope>
    <source>
        <strain evidence="2 3">7MK8-2</strain>
    </source>
</reference>
<gene>
    <name evidence="2" type="ORF">D7S89_25785</name>
</gene>
<keyword evidence="1" id="KW-0732">Signal</keyword>
<evidence type="ECO:0000256" key="1">
    <source>
        <dbReference type="SAM" id="SignalP"/>
    </source>
</evidence>